<reference evidence="1 2" key="1">
    <citation type="submission" date="2020-05" db="EMBL/GenBank/DDBJ databases">
        <title>Draft genome sequence of Desulfovibrio sp. strain HN2T.</title>
        <authorList>
            <person name="Ueno A."/>
            <person name="Tamazawa S."/>
            <person name="Tamamura S."/>
            <person name="Murakami T."/>
            <person name="Kiyama T."/>
            <person name="Inomata H."/>
            <person name="Amano Y."/>
            <person name="Miyakawa K."/>
            <person name="Tamaki H."/>
            <person name="Naganuma T."/>
            <person name="Kaneko K."/>
        </authorList>
    </citation>
    <scope>NUCLEOTIDE SEQUENCE [LARGE SCALE GENOMIC DNA]</scope>
    <source>
        <strain evidence="1 2">HN2</strain>
    </source>
</reference>
<evidence type="ECO:0000313" key="2">
    <source>
        <dbReference type="Proteomes" id="UP000503840"/>
    </source>
</evidence>
<organism evidence="1 2">
    <name type="scientific">Desulfovibrio subterraneus</name>
    <dbReference type="NCBI Taxonomy" id="2718620"/>
    <lineage>
        <taxon>Bacteria</taxon>
        <taxon>Pseudomonadati</taxon>
        <taxon>Thermodesulfobacteriota</taxon>
        <taxon>Desulfovibrionia</taxon>
        <taxon>Desulfovibrionales</taxon>
        <taxon>Desulfovibrionaceae</taxon>
        <taxon>Desulfovibrio</taxon>
    </lineage>
</organism>
<keyword evidence="2" id="KW-1185">Reference proteome</keyword>
<proteinExistence type="predicted"/>
<name>A0A7J0BD95_9BACT</name>
<sequence length="310" mass="33937">MSSHTSVDDTAARPSLELEHIMAPALASRHARVRGFLHRLAANPPQVLLMEGGTVEERAAMSFYWAALLNCTLNESEGPRPCLACSACAQMIACRHRDMFFLDGREESIKIDDVRAVRGVLGEPPRDNGQRMVILCEAQSLGIEAANALLKSLEEPRPGTSFVLLAPQRERLLPTLVSRSWVLTLAWPESHGAEASADPLEAQAAEWGDALAEFARTGTGWFQRTASKSSLDNGVAQRVVVYCQRELVAAITGNVHSELARLFAGVDSLVHRRVDEVLAECQESLVYNVNPAIVMDWLATRVALLCSARR</sequence>
<dbReference type="Gene3D" id="3.40.50.300">
    <property type="entry name" value="P-loop containing nucleotide triphosphate hydrolases"/>
    <property type="match status" value="1"/>
</dbReference>
<evidence type="ECO:0000313" key="1">
    <source>
        <dbReference type="EMBL" id="GFM31659.1"/>
    </source>
</evidence>
<dbReference type="RefSeq" id="WP_174403371.1">
    <property type="nucleotide sequence ID" value="NZ_BLVO01000001.1"/>
</dbReference>
<dbReference type="Proteomes" id="UP000503840">
    <property type="component" value="Unassembled WGS sequence"/>
</dbReference>
<protein>
    <submittedName>
        <fullName evidence="1">DNA polymerase III subunit delta</fullName>
    </submittedName>
</protein>
<dbReference type="EMBL" id="BLVO01000001">
    <property type="protein sequence ID" value="GFM31659.1"/>
    <property type="molecule type" value="Genomic_DNA"/>
</dbReference>
<dbReference type="InterPro" id="IPR027417">
    <property type="entry name" value="P-loop_NTPase"/>
</dbReference>
<dbReference type="SUPFAM" id="SSF52540">
    <property type="entry name" value="P-loop containing nucleoside triphosphate hydrolases"/>
    <property type="match status" value="1"/>
</dbReference>
<gene>
    <name evidence="1" type="ORF">DSM101010T_00240</name>
</gene>
<comment type="caution">
    <text evidence="1">The sequence shown here is derived from an EMBL/GenBank/DDBJ whole genome shotgun (WGS) entry which is preliminary data.</text>
</comment>
<accession>A0A7J0BD95</accession>
<dbReference type="Pfam" id="PF13177">
    <property type="entry name" value="DNA_pol3_delta2"/>
    <property type="match status" value="1"/>
</dbReference>
<dbReference type="AlphaFoldDB" id="A0A7J0BD95"/>